<comment type="caution">
    <text evidence="1">The sequence shown here is derived from an EMBL/GenBank/DDBJ whole genome shotgun (WGS) entry which is preliminary data.</text>
</comment>
<dbReference type="EMBL" id="AWSU01000280">
    <property type="protein sequence ID" value="ERI74828.1"/>
    <property type="molecule type" value="Genomic_DNA"/>
</dbReference>
<gene>
    <name evidence="1" type="ORF">CLOSYM_03610</name>
</gene>
<organism evidence="1 2">
    <name type="scientific">[Clostridium] symbiosum ATCC 14940</name>
    <dbReference type="NCBI Taxonomy" id="411472"/>
    <lineage>
        <taxon>Bacteria</taxon>
        <taxon>Bacillati</taxon>
        <taxon>Bacillota</taxon>
        <taxon>Clostridia</taxon>
        <taxon>Lachnospirales</taxon>
        <taxon>Lachnospiraceae</taxon>
        <taxon>Otoolea</taxon>
    </lineage>
</organism>
<name>A0ABC9TUN1_CLOSY</name>
<reference evidence="1 2" key="1">
    <citation type="submission" date="2013-07" db="EMBL/GenBank/DDBJ databases">
        <authorList>
            <person name="Weinstock G."/>
            <person name="Sodergren E."/>
            <person name="Wylie T."/>
            <person name="Fulton L."/>
            <person name="Fulton R."/>
            <person name="Fronick C."/>
            <person name="O'Laughlin M."/>
            <person name="Godfrey J."/>
            <person name="Miner T."/>
            <person name="Herter B."/>
            <person name="Appelbaum E."/>
            <person name="Cordes M."/>
            <person name="Lek S."/>
            <person name="Wollam A."/>
            <person name="Pepin K.H."/>
            <person name="Palsikar V.B."/>
            <person name="Mitreva M."/>
            <person name="Wilson R.K."/>
        </authorList>
    </citation>
    <scope>NUCLEOTIDE SEQUENCE [LARGE SCALE GENOMIC DNA]</scope>
    <source>
        <strain evidence="1 2">ATCC 14940</strain>
    </source>
</reference>
<evidence type="ECO:0000313" key="2">
    <source>
        <dbReference type="Proteomes" id="UP000016491"/>
    </source>
</evidence>
<dbReference type="AlphaFoldDB" id="A0ABC9TUN1"/>
<sequence length="148" mass="16690">MAVEKAGLPGFYGGKGAQYQNFRILIIYGVNSMDYMIEHNIPHLQQEAGISRSPAVLNFIDYFILTQRDGGIKRKMCDFHIKIHVLVSVTVHTPPKSSVLRTITRFAMHRNGKNAVDCGEKLIFQRVAPCNSGFSWKLRTKTPRGTQP</sequence>
<evidence type="ECO:0000313" key="1">
    <source>
        <dbReference type="EMBL" id="ERI74828.1"/>
    </source>
</evidence>
<proteinExistence type="predicted"/>
<dbReference type="Proteomes" id="UP000016491">
    <property type="component" value="Unassembled WGS sequence"/>
</dbReference>
<accession>A0ABC9TUN1</accession>
<protein>
    <submittedName>
        <fullName evidence="1">Uncharacterized protein</fullName>
    </submittedName>
</protein>
<feature type="non-terminal residue" evidence="1">
    <location>
        <position position="148"/>
    </location>
</feature>